<comment type="similarity">
    <text evidence="1">Belongs to the MreC family.</text>
</comment>
<feature type="region of interest" description="Disordered" evidence="5">
    <location>
        <begin position="293"/>
        <end position="312"/>
    </location>
</feature>
<dbReference type="InterPro" id="IPR055342">
    <property type="entry name" value="MreC_beta-barrel_core"/>
</dbReference>
<comment type="caution">
    <text evidence="8">The sequence shown here is derived from an EMBL/GenBank/DDBJ whole genome shotgun (WGS) entry which is preliminary data.</text>
</comment>
<evidence type="ECO:0000256" key="6">
    <source>
        <dbReference type="SAM" id="Phobius"/>
    </source>
</evidence>
<dbReference type="InterPro" id="IPR042177">
    <property type="entry name" value="Cell/Rod_1"/>
</dbReference>
<evidence type="ECO:0000256" key="1">
    <source>
        <dbReference type="ARBA" id="ARBA00009369"/>
    </source>
</evidence>
<dbReference type="Gene3D" id="2.40.10.340">
    <property type="entry name" value="Rod shape-determining protein MreC, domain 1"/>
    <property type="match status" value="1"/>
</dbReference>
<protein>
    <recommendedName>
        <fullName evidence="2">Cell shape-determining protein MreC</fullName>
    </recommendedName>
    <alternativeName>
        <fullName evidence="4">Cell shape protein MreC</fullName>
    </alternativeName>
</protein>
<evidence type="ECO:0000256" key="5">
    <source>
        <dbReference type="SAM" id="MobiDB-lite"/>
    </source>
</evidence>
<keyword evidence="6" id="KW-0472">Membrane</keyword>
<dbReference type="InterPro" id="IPR007221">
    <property type="entry name" value="MreC"/>
</dbReference>
<evidence type="ECO:0000256" key="2">
    <source>
        <dbReference type="ARBA" id="ARBA00013855"/>
    </source>
</evidence>
<keyword evidence="3" id="KW-0133">Cell shape</keyword>
<keyword evidence="6" id="KW-0812">Transmembrane</keyword>
<sequence length="312" mass="33480">MRRRRLGGGWNPGVERRGFRIARGTVVGGLIVVGIGVGVVHNRLQASGKADPVLSTAQAVSVPAQVVAARATQGVSSRWQGLFRGQELENENERLKAELATLKLEVERRAAVDAENQRLREALDFTASKNPRPQVAEVIAWLPTSLEQTLTLAVGARHGVRRDQVVRTPDGLLGKIVDSGPFSAKVRLLTDPDCSVGVTVAGGKAFGILRGVEEGRERLNRRYALELIHLEIDAPVKVGDRVDTSGQGGVFPPGIPVGTIESVHEDTTHLLKVARVKPFAPMPGMVREVLVLPPSPSLASSDTPDSAESRRP</sequence>
<dbReference type="GO" id="GO:0005886">
    <property type="term" value="C:plasma membrane"/>
    <property type="evidence" value="ECO:0007669"/>
    <property type="project" value="TreeGrafter"/>
</dbReference>
<evidence type="ECO:0000256" key="3">
    <source>
        <dbReference type="ARBA" id="ARBA00022960"/>
    </source>
</evidence>
<dbReference type="NCBIfam" id="TIGR00219">
    <property type="entry name" value="mreC"/>
    <property type="match status" value="1"/>
</dbReference>
<organism evidence="8 9">
    <name type="scientific">Armatimonas rosea</name>
    <dbReference type="NCBI Taxonomy" id="685828"/>
    <lineage>
        <taxon>Bacteria</taxon>
        <taxon>Bacillati</taxon>
        <taxon>Armatimonadota</taxon>
        <taxon>Armatimonadia</taxon>
        <taxon>Armatimonadales</taxon>
        <taxon>Armatimonadaceae</taxon>
        <taxon>Armatimonas</taxon>
    </lineage>
</organism>
<dbReference type="GO" id="GO:0008360">
    <property type="term" value="P:regulation of cell shape"/>
    <property type="evidence" value="ECO:0007669"/>
    <property type="project" value="UniProtKB-KW"/>
</dbReference>
<keyword evidence="9" id="KW-1185">Reference proteome</keyword>
<dbReference type="Proteomes" id="UP000520814">
    <property type="component" value="Unassembled WGS sequence"/>
</dbReference>
<keyword evidence="6" id="KW-1133">Transmembrane helix</keyword>
<evidence type="ECO:0000256" key="4">
    <source>
        <dbReference type="ARBA" id="ARBA00032089"/>
    </source>
</evidence>
<name>A0A7W9SSJ7_ARMRO</name>
<dbReference type="PANTHER" id="PTHR34138">
    <property type="entry name" value="CELL SHAPE-DETERMINING PROTEIN MREC"/>
    <property type="match status" value="1"/>
</dbReference>
<dbReference type="AlphaFoldDB" id="A0A7W9SSJ7"/>
<accession>A0A7W9SSJ7</accession>
<proteinExistence type="inferred from homology"/>
<dbReference type="PANTHER" id="PTHR34138:SF1">
    <property type="entry name" value="CELL SHAPE-DETERMINING PROTEIN MREC"/>
    <property type="match status" value="1"/>
</dbReference>
<evidence type="ECO:0000313" key="8">
    <source>
        <dbReference type="EMBL" id="MBB6052070.1"/>
    </source>
</evidence>
<dbReference type="InterPro" id="IPR042175">
    <property type="entry name" value="Cell/Rod_MreC_2"/>
</dbReference>
<gene>
    <name evidence="8" type="ORF">HNQ39_003880</name>
</gene>
<feature type="compositionally biased region" description="Low complexity" evidence="5">
    <location>
        <begin position="297"/>
        <end position="306"/>
    </location>
</feature>
<dbReference type="Gene3D" id="2.40.10.350">
    <property type="entry name" value="Rod shape-determining protein MreC, domain 2"/>
    <property type="match status" value="1"/>
</dbReference>
<dbReference type="Pfam" id="PF04085">
    <property type="entry name" value="MreC"/>
    <property type="match status" value="1"/>
</dbReference>
<evidence type="ECO:0000259" key="7">
    <source>
        <dbReference type="Pfam" id="PF04085"/>
    </source>
</evidence>
<dbReference type="RefSeq" id="WP_184200307.1">
    <property type="nucleotide sequence ID" value="NZ_JACHGW010000003.1"/>
</dbReference>
<reference evidence="8 9" key="1">
    <citation type="submission" date="2020-08" db="EMBL/GenBank/DDBJ databases">
        <title>Genomic Encyclopedia of Type Strains, Phase IV (KMG-IV): sequencing the most valuable type-strain genomes for metagenomic binning, comparative biology and taxonomic classification.</title>
        <authorList>
            <person name="Goeker M."/>
        </authorList>
    </citation>
    <scope>NUCLEOTIDE SEQUENCE [LARGE SCALE GENOMIC DNA]</scope>
    <source>
        <strain evidence="8 9">DSM 23562</strain>
    </source>
</reference>
<dbReference type="EMBL" id="JACHGW010000003">
    <property type="protein sequence ID" value="MBB6052070.1"/>
    <property type="molecule type" value="Genomic_DNA"/>
</dbReference>
<feature type="domain" description="Rod shape-determining protein MreC beta-barrel core" evidence="7">
    <location>
        <begin position="138"/>
        <end position="292"/>
    </location>
</feature>
<feature type="transmembrane region" description="Helical" evidence="6">
    <location>
        <begin position="21"/>
        <end position="40"/>
    </location>
</feature>
<evidence type="ECO:0000313" key="9">
    <source>
        <dbReference type="Proteomes" id="UP000520814"/>
    </source>
</evidence>